<feature type="domain" description="HTH araC/xylS-type" evidence="4">
    <location>
        <begin position="214"/>
        <end position="315"/>
    </location>
</feature>
<proteinExistence type="predicted"/>
<dbReference type="InterPro" id="IPR018060">
    <property type="entry name" value="HTH_AraC"/>
</dbReference>
<evidence type="ECO:0000313" key="5">
    <source>
        <dbReference type="EMBL" id="TQL90433.1"/>
    </source>
</evidence>
<dbReference type="Proteomes" id="UP000316096">
    <property type="component" value="Unassembled WGS sequence"/>
</dbReference>
<keyword evidence="2" id="KW-0238">DNA-binding</keyword>
<dbReference type="AlphaFoldDB" id="A0A543C028"/>
<dbReference type="GO" id="GO:0043565">
    <property type="term" value="F:sequence-specific DNA binding"/>
    <property type="evidence" value="ECO:0007669"/>
    <property type="project" value="InterPro"/>
</dbReference>
<keyword evidence="1" id="KW-0805">Transcription regulation</keyword>
<dbReference type="InterPro" id="IPR035418">
    <property type="entry name" value="AraC-bd_2"/>
</dbReference>
<comment type="caution">
    <text evidence="5">The sequence shown here is derived from an EMBL/GenBank/DDBJ whole genome shotgun (WGS) entry which is preliminary data.</text>
</comment>
<evidence type="ECO:0000259" key="4">
    <source>
        <dbReference type="PROSITE" id="PS01124"/>
    </source>
</evidence>
<organism evidence="5 6">
    <name type="scientific">Actinoallomurus bryophytorum</name>
    <dbReference type="NCBI Taxonomy" id="1490222"/>
    <lineage>
        <taxon>Bacteria</taxon>
        <taxon>Bacillati</taxon>
        <taxon>Actinomycetota</taxon>
        <taxon>Actinomycetes</taxon>
        <taxon>Streptosporangiales</taxon>
        <taxon>Thermomonosporaceae</taxon>
        <taxon>Actinoallomurus</taxon>
    </lineage>
</organism>
<dbReference type="OrthoDB" id="9799345at2"/>
<evidence type="ECO:0000256" key="2">
    <source>
        <dbReference type="ARBA" id="ARBA00023125"/>
    </source>
</evidence>
<evidence type="ECO:0000256" key="3">
    <source>
        <dbReference type="ARBA" id="ARBA00023163"/>
    </source>
</evidence>
<accession>A0A543C028</accession>
<sequence>MIETVFRSEDVPPAERFAYWQEMATRAHTPTMIRSDHEADFRATVRNLHLGAVQVSALTYPPIQVSRTPKLIRQFDPERFQLWLNLKGTIVINQGGRSAELGPQDLVLFDTWRPYNGRTDAVAGIVLEFPRVLMPINPDALRELAVVRLPAGEGLGALLSRHLTGLAAEAAHYRPADTARLSGITLDLLAALYAHHLEADTLLPLETRQQALCAQIHDFIQQRLGDPDLTPECIAAAHRISTRSLYKIFQGQGLTVAAWIRQRRLERCRHDLTRPELSRVPIHAIAARWGFTNNAHFSRVFRTAYGISPRDYQHLTRSDAVREPA</sequence>
<reference evidence="5 6" key="1">
    <citation type="submission" date="2019-06" db="EMBL/GenBank/DDBJ databases">
        <title>Sequencing the genomes of 1000 actinobacteria strains.</title>
        <authorList>
            <person name="Klenk H.-P."/>
        </authorList>
    </citation>
    <scope>NUCLEOTIDE SEQUENCE [LARGE SCALE GENOMIC DNA]</scope>
    <source>
        <strain evidence="5 6">DSM 102200</strain>
    </source>
</reference>
<dbReference type="PRINTS" id="PR00032">
    <property type="entry name" value="HTHARAC"/>
</dbReference>
<dbReference type="Pfam" id="PF12833">
    <property type="entry name" value="HTH_18"/>
    <property type="match status" value="1"/>
</dbReference>
<name>A0A543C028_9ACTN</name>
<dbReference type="PROSITE" id="PS01124">
    <property type="entry name" value="HTH_ARAC_FAMILY_2"/>
    <property type="match status" value="1"/>
</dbReference>
<dbReference type="InterPro" id="IPR050204">
    <property type="entry name" value="AraC_XylS_family_regulators"/>
</dbReference>
<gene>
    <name evidence="5" type="ORF">FB559_7737</name>
</gene>
<dbReference type="EMBL" id="VFOZ01000002">
    <property type="protein sequence ID" value="TQL90433.1"/>
    <property type="molecule type" value="Genomic_DNA"/>
</dbReference>
<dbReference type="InterPro" id="IPR020449">
    <property type="entry name" value="Tscrpt_reg_AraC-type_HTH"/>
</dbReference>
<dbReference type="SUPFAM" id="SSF46689">
    <property type="entry name" value="Homeodomain-like"/>
    <property type="match status" value="1"/>
</dbReference>
<dbReference type="PANTHER" id="PTHR46796:SF6">
    <property type="entry name" value="ARAC SUBFAMILY"/>
    <property type="match status" value="1"/>
</dbReference>
<keyword evidence="6" id="KW-1185">Reference proteome</keyword>
<evidence type="ECO:0000313" key="6">
    <source>
        <dbReference type="Proteomes" id="UP000316096"/>
    </source>
</evidence>
<dbReference type="InterPro" id="IPR009057">
    <property type="entry name" value="Homeodomain-like_sf"/>
</dbReference>
<dbReference type="Gene3D" id="1.10.10.60">
    <property type="entry name" value="Homeodomain-like"/>
    <property type="match status" value="1"/>
</dbReference>
<dbReference type="SMART" id="SM00342">
    <property type="entry name" value="HTH_ARAC"/>
    <property type="match status" value="1"/>
</dbReference>
<evidence type="ECO:0000256" key="1">
    <source>
        <dbReference type="ARBA" id="ARBA00023015"/>
    </source>
</evidence>
<dbReference type="GO" id="GO:0003700">
    <property type="term" value="F:DNA-binding transcription factor activity"/>
    <property type="evidence" value="ECO:0007669"/>
    <property type="project" value="InterPro"/>
</dbReference>
<dbReference type="PANTHER" id="PTHR46796">
    <property type="entry name" value="HTH-TYPE TRANSCRIPTIONAL ACTIVATOR RHAS-RELATED"/>
    <property type="match status" value="1"/>
</dbReference>
<dbReference type="Pfam" id="PF14525">
    <property type="entry name" value="AraC_binding_2"/>
    <property type="match status" value="1"/>
</dbReference>
<keyword evidence="3" id="KW-0804">Transcription</keyword>
<protein>
    <submittedName>
        <fullName evidence="5">Helix-turn-helix protein</fullName>
    </submittedName>
</protein>